<evidence type="ECO:0000313" key="3">
    <source>
        <dbReference type="Proteomes" id="UP000789831"/>
    </source>
</evidence>
<feature type="non-terminal residue" evidence="2">
    <location>
        <position position="92"/>
    </location>
</feature>
<dbReference type="OrthoDB" id="2424227at2759"/>
<feature type="transmembrane region" description="Helical" evidence="1">
    <location>
        <begin position="12"/>
        <end position="35"/>
    </location>
</feature>
<name>A0A9N9HH57_9GLOM</name>
<reference evidence="2" key="1">
    <citation type="submission" date="2021-06" db="EMBL/GenBank/DDBJ databases">
        <authorList>
            <person name="Kallberg Y."/>
            <person name="Tangrot J."/>
            <person name="Rosling A."/>
        </authorList>
    </citation>
    <scope>NUCLEOTIDE SEQUENCE</scope>
    <source>
        <strain evidence="2">MT106</strain>
    </source>
</reference>
<gene>
    <name evidence="2" type="ORF">AGERDE_LOCUS12648</name>
</gene>
<proteinExistence type="predicted"/>
<keyword evidence="1" id="KW-1133">Transmembrane helix</keyword>
<protein>
    <submittedName>
        <fullName evidence="2">2492_t:CDS:1</fullName>
    </submittedName>
</protein>
<accession>A0A9N9HH57</accession>
<dbReference type="AlphaFoldDB" id="A0A9N9HH57"/>
<keyword evidence="1" id="KW-0472">Membrane</keyword>
<evidence type="ECO:0000313" key="2">
    <source>
        <dbReference type="EMBL" id="CAG8680397.1"/>
    </source>
</evidence>
<sequence>MSNISRGIICRHYFWVMMYSKVVGFHIQIVPVWWYNDEQKDKDIITSACCFANQESAKNQLNEILMPNPSTISKSVTCVLCHAAQRKVKYGE</sequence>
<keyword evidence="3" id="KW-1185">Reference proteome</keyword>
<evidence type="ECO:0000256" key="1">
    <source>
        <dbReference type="SAM" id="Phobius"/>
    </source>
</evidence>
<keyword evidence="1" id="KW-0812">Transmembrane</keyword>
<dbReference type="Proteomes" id="UP000789831">
    <property type="component" value="Unassembled WGS sequence"/>
</dbReference>
<organism evidence="2 3">
    <name type="scientific">Ambispora gerdemannii</name>
    <dbReference type="NCBI Taxonomy" id="144530"/>
    <lineage>
        <taxon>Eukaryota</taxon>
        <taxon>Fungi</taxon>
        <taxon>Fungi incertae sedis</taxon>
        <taxon>Mucoromycota</taxon>
        <taxon>Glomeromycotina</taxon>
        <taxon>Glomeromycetes</taxon>
        <taxon>Archaeosporales</taxon>
        <taxon>Ambisporaceae</taxon>
        <taxon>Ambispora</taxon>
    </lineage>
</organism>
<dbReference type="EMBL" id="CAJVPL010010173">
    <property type="protein sequence ID" value="CAG8680397.1"/>
    <property type="molecule type" value="Genomic_DNA"/>
</dbReference>
<comment type="caution">
    <text evidence="2">The sequence shown here is derived from an EMBL/GenBank/DDBJ whole genome shotgun (WGS) entry which is preliminary data.</text>
</comment>